<feature type="transmembrane region" description="Helical" evidence="12">
    <location>
        <begin position="375"/>
        <end position="401"/>
    </location>
</feature>
<dbReference type="PRINTS" id="PR00245">
    <property type="entry name" value="OLFACTORYR"/>
</dbReference>
<proteinExistence type="inferred from homology"/>
<evidence type="ECO:0000256" key="8">
    <source>
        <dbReference type="ARBA" id="ARBA00023136"/>
    </source>
</evidence>
<evidence type="ECO:0000313" key="14">
    <source>
        <dbReference type="EMBL" id="KAK7801757.1"/>
    </source>
</evidence>
<feature type="transmembrane region" description="Helical" evidence="12">
    <location>
        <begin position="136"/>
        <end position="158"/>
    </location>
</feature>
<protein>
    <recommendedName>
        <fullName evidence="13">G-protein coupled receptors family 1 profile domain-containing protein</fullName>
    </recommendedName>
</protein>
<dbReference type="CDD" id="cd15429">
    <property type="entry name" value="7tmA_OR2F-like"/>
    <property type="match status" value="1"/>
</dbReference>
<feature type="transmembrane region" description="Helical" evidence="12">
    <location>
        <begin position="98"/>
        <end position="116"/>
    </location>
</feature>
<dbReference type="SUPFAM" id="SSF81321">
    <property type="entry name" value="Family A G protein-coupled receptor-like"/>
    <property type="match status" value="2"/>
</dbReference>
<feature type="transmembrane region" description="Helical" evidence="12">
    <location>
        <begin position="587"/>
        <end position="610"/>
    </location>
</feature>
<dbReference type="InterPro" id="IPR017452">
    <property type="entry name" value="GPCR_Rhodpsn_7TM"/>
</dbReference>
<feature type="transmembrane region" description="Helical" evidence="12">
    <location>
        <begin position="622"/>
        <end position="641"/>
    </location>
</feature>
<comment type="subcellular location">
    <subcellularLocation>
        <location evidence="1">Cell membrane</location>
        <topology evidence="1">Multi-pass membrane protein</topology>
    </subcellularLocation>
</comment>
<feature type="transmembrane region" description="Helical" evidence="12">
    <location>
        <begin position="278"/>
        <end position="299"/>
    </location>
</feature>
<reference evidence="14 15" key="1">
    <citation type="journal article" date="2023" name="bioRxiv">
        <title>Conserved and derived expression patterns and positive selection on dental genes reveal complex evolutionary context of ever-growing rodent molars.</title>
        <authorList>
            <person name="Calamari Z.T."/>
            <person name="Song A."/>
            <person name="Cohen E."/>
            <person name="Akter M."/>
            <person name="Roy R.D."/>
            <person name="Hallikas O."/>
            <person name="Christensen M.M."/>
            <person name="Li P."/>
            <person name="Marangoni P."/>
            <person name="Jernvall J."/>
            <person name="Klein O.D."/>
        </authorList>
    </citation>
    <scope>NUCLEOTIDE SEQUENCE [LARGE SCALE GENOMIC DNA]</scope>
    <source>
        <strain evidence="14">V071</strain>
    </source>
</reference>
<evidence type="ECO:0000256" key="1">
    <source>
        <dbReference type="ARBA" id="ARBA00004651"/>
    </source>
</evidence>
<accession>A0AAW0HI11</accession>
<dbReference type="InterPro" id="IPR000725">
    <property type="entry name" value="Olfact_rcpt"/>
</dbReference>
<evidence type="ECO:0000259" key="13">
    <source>
        <dbReference type="PROSITE" id="PS50262"/>
    </source>
</evidence>
<keyword evidence="10 11" id="KW-0807">Transducer</keyword>
<dbReference type="InterPro" id="IPR000276">
    <property type="entry name" value="GPCR_Rhodpsn"/>
</dbReference>
<evidence type="ECO:0000256" key="4">
    <source>
        <dbReference type="ARBA" id="ARBA00022692"/>
    </source>
</evidence>
<feature type="transmembrane region" description="Helical" evidence="12">
    <location>
        <begin position="549"/>
        <end position="575"/>
    </location>
</feature>
<feature type="transmembrane region" description="Helical" evidence="12">
    <location>
        <begin position="407"/>
        <end position="428"/>
    </location>
</feature>
<dbReference type="PROSITE" id="PS50262">
    <property type="entry name" value="G_PROTEIN_RECEP_F1_2"/>
    <property type="match status" value="2"/>
</dbReference>
<dbReference type="GO" id="GO:0005886">
    <property type="term" value="C:plasma membrane"/>
    <property type="evidence" value="ECO:0007669"/>
    <property type="project" value="UniProtKB-SubCell"/>
</dbReference>
<gene>
    <name evidence="14" type="ORF">U0070_014548</name>
</gene>
<name>A0AAW0HI11_MYOGA</name>
<dbReference type="GO" id="GO:0004984">
    <property type="term" value="F:olfactory receptor activity"/>
    <property type="evidence" value="ECO:0007669"/>
    <property type="project" value="InterPro"/>
</dbReference>
<evidence type="ECO:0000256" key="5">
    <source>
        <dbReference type="ARBA" id="ARBA00022725"/>
    </source>
</evidence>
<evidence type="ECO:0000256" key="12">
    <source>
        <dbReference type="SAM" id="Phobius"/>
    </source>
</evidence>
<dbReference type="Gene3D" id="1.20.1070.10">
    <property type="entry name" value="Rhodopsin 7-helix transmembrane proteins"/>
    <property type="match status" value="2"/>
</dbReference>
<feature type="transmembrane region" description="Helical" evidence="12">
    <location>
        <begin position="449"/>
        <end position="470"/>
    </location>
</feature>
<feature type="transmembrane region" description="Helical" evidence="12">
    <location>
        <begin position="482"/>
        <end position="501"/>
    </location>
</feature>
<evidence type="ECO:0000313" key="15">
    <source>
        <dbReference type="Proteomes" id="UP001488838"/>
    </source>
</evidence>
<dbReference type="PROSITE" id="PS00237">
    <property type="entry name" value="G_PROTEIN_RECEP_F1_1"/>
    <property type="match status" value="2"/>
</dbReference>
<dbReference type="PRINTS" id="PR00237">
    <property type="entry name" value="GPCRRHODOPSN"/>
</dbReference>
<feature type="domain" description="G-protein coupled receptors family 1 profile" evidence="13">
    <location>
        <begin position="79"/>
        <end position="328"/>
    </location>
</feature>
<dbReference type="GO" id="GO:0004930">
    <property type="term" value="F:G protein-coupled receptor activity"/>
    <property type="evidence" value="ECO:0007669"/>
    <property type="project" value="UniProtKB-KW"/>
</dbReference>
<keyword evidence="8 12" id="KW-0472">Membrane</keyword>
<keyword evidence="2" id="KW-1003">Cell membrane</keyword>
<keyword evidence="6 12" id="KW-1133">Transmembrane helix</keyword>
<dbReference type="AlphaFoldDB" id="A0AAW0HI11"/>
<dbReference type="FunFam" id="1.20.1070.10:FF:000005">
    <property type="entry name" value="Olfactory receptor"/>
    <property type="match status" value="2"/>
</dbReference>
<comment type="similarity">
    <text evidence="11">Belongs to the G-protein coupled receptor 1 family.</text>
</comment>
<sequence length="662" mass="73794">MVSLVFSTMSKCKDDGNAPARSEYSVSTENDFAVTHMNMNISLQEGVISTDDSSAQSNWDTQVSLFVLFLLMYLATVLGNFLIVLLIRLDSRLHTPMYFFLTNLSLVDVSYATSIVPQLLAHFLATHKAIPFLSCAAQLFFSLGLGGIEFLLLAVMAYDRYVAVCDPLRYSVIMHAGLCTRLVITSWVSGSINSLVHTAITFQLPMCTNRYIDHISCEILAVVRLACVDTSSNEIVIMVSSIVLLMTPFFLVLLSYIQIISTILKIQSTEGRRKAFHTCASHLTVVTLCYGTTIFTYIQPHSNPSVLQEKLISLFYAVLMPMLNPMIYSLRNKEVKGAWQKLLGKFSGELMDKENQTWVSEFLLLGLSSDWGTQVALFVLFLAMYLLTVLGNLLIILLIVLDSRLHTPMYFFLSILSLVDICYTNSTVPQMLIHFLSAWKSISFHRCVMQLYISLAMGSTEFFLLGAMAYDRYVAVCYPLHYMVIMHGGLCLGLASACLTAGLTNSLMQTVMIFQLPFCHKVINHFACEMLAVLRLSCVDISLNKVMVAISGFLVIMLPCILVLFSYAHIVAAILRIRSSQGRRKAFGTCASHLTVVSMCFGTAIFTYMRPVGRSSAGQEKMVALFYAVVTPMLNPLIYSLRNNDVIGALKRTLEKLKEKTG</sequence>
<dbReference type="Pfam" id="PF13853">
    <property type="entry name" value="7tm_4"/>
    <property type="match status" value="2"/>
</dbReference>
<dbReference type="EMBL" id="JBBHLL010000491">
    <property type="protein sequence ID" value="KAK7801757.1"/>
    <property type="molecule type" value="Genomic_DNA"/>
</dbReference>
<evidence type="ECO:0000256" key="2">
    <source>
        <dbReference type="ARBA" id="ARBA00022475"/>
    </source>
</evidence>
<evidence type="ECO:0000256" key="3">
    <source>
        <dbReference type="ARBA" id="ARBA00022606"/>
    </source>
</evidence>
<evidence type="ECO:0000256" key="6">
    <source>
        <dbReference type="ARBA" id="ARBA00022989"/>
    </source>
</evidence>
<evidence type="ECO:0000256" key="10">
    <source>
        <dbReference type="ARBA" id="ARBA00023224"/>
    </source>
</evidence>
<dbReference type="PANTHER" id="PTHR26453">
    <property type="entry name" value="OLFACTORY RECEPTOR"/>
    <property type="match status" value="1"/>
</dbReference>
<evidence type="ECO:0000256" key="11">
    <source>
        <dbReference type="RuleBase" id="RU000688"/>
    </source>
</evidence>
<comment type="caution">
    <text evidence="14">The sequence shown here is derived from an EMBL/GenBank/DDBJ whole genome shotgun (WGS) entry which is preliminary data.</text>
</comment>
<evidence type="ECO:0000256" key="7">
    <source>
        <dbReference type="ARBA" id="ARBA00023040"/>
    </source>
</evidence>
<feature type="domain" description="G-protein coupled receptors family 1 profile" evidence="13">
    <location>
        <begin position="391"/>
        <end position="639"/>
    </location>
</feature>
<keyword evidence="15" id="KW-1185">Reference proteome</keyword>
<dbReference type="Proteomes" id="UP001488838">
    <property type="component" value="Unassembled WGS sequence"/>
</dbReference>
<keyword evidence="9 11" id="KW-0675">Receptor</keyword>
<feature type="transmembrane region" description="Helical" evidence="12">
    <location>
        <begin position="63"/>
        <end position="86"/>
    </location>
</feature>
<organism evidence="14 15">
    <name type="scientific">Myodes glareolus</name>
    <name type="common">Bank vole</name>
    <name type="synonym">Clethrionomys glareolus</name>
    <dbReference type="NCBI Taxonomy" id="447135"/>
    <lineage>
        <taxon>Eukaryota</taxon>
        <taxon>Metazoa</taxon>
        <taxon>Chordata</taxon>
        <taxon>Craniata</taxon>
        <taxon>Vertebrata</taxon>
        <taxon>Euteleostomi</taxon>
        <taxon>Mammalia</taxon>
        <taxon>Eutheria</taxon>
        <taxon>Euarchontoglires</taxon>
        <taxon>Glires</taxon>
        <taxon>Rodentia</taxon>
        <taxon>Myomorpha</taxon>
        <taxon>Muroidea</taxon>
        <taxon>Cricetidae</taxon>
        <taxon>Arvicolinae</taxon>
        <taxon>Myodes</taxon>
    </lineage>
</organism>
<keyword evidence="3" id="KW-0716">Sensory transduction</keyword>
<feature type="transmembrane region" description="Helical" evidence="12">
    <location>
        <begin position="235"/>
        <end position="257"/>
    </location>
</feature>
<keyword evidence="4 11" id="KW-0812">Transmembrane</keyword>
<keyword evidence="5" id="KW-0552">Olfaction</keyword>
<evidence type="ECO:0000256" key="9">
    <source>
        <dbReference type="ARBA" id="ARBA00023170"/>
    </source>
</evidence>
<keyword evidence="7 11" id="KW-0297">G-protein coupled receptor</keyword>